<dbReference type="InterPro" id="IPR017853">
    <property type="entry name" value="GH"/>
</dbReference>
<dbReference type="EC" id="3.2.1.23" evidence="4 11"/>
<gene>
    <name evidence="15" type="ORF">J5N97_005839</name>
</gene>
<evidence type="ECO:0000256" key="7">
    <source>
        <dbReference type="ARBA" id="ARBA00022729"/>
    </source>
</evidence>
<evidence type="ECO:0000256" key="4">
    <source>
        <dbReference type="ARBA" id="ARBA00012756"/>
    </source>
</evidence>
<dbReference type="GO" id="GO:0005975">
    <property type="term" value="P:carbohydrate metabolic process"/>
    <property type="evidence" value="ECO:0007669"/>
    <property type="project" value="InterPro"/>
</dbReference>
<dbReference type="InterPro" id="IPR000922">
    <property type="entry name" value="Lectin_gal-bd_dom"/>
</dbReference>
<dbReference type="Pfam" id="PF01301">
    <property type="entry name" value="Glyco_hydro_35"/>
    <property type="match status" value="2"/>
</dbReference>
<dbReference type="Proteomes" id="UP001085076">
    <property type="component" value="Miscellaneous, Linkage group lg01"/>
</dbReference>
<feature type="chain" id="PRO_5039688632" description="Beta-galactosidase" evidence="13">
    <location>
        <begin position="25"/>
        <end position="1537"/>
    </location>
</feature>
<dbReference type="InterPro" id="IPR031330">
    <property type="entry name" value="Gly_Hdrlase_35_cat"/>
</dbReference>
<dbReference type="FunFam" id="3.20.20.80:FF:000098">
    <property type="entry name" value="Beta-galactosidase"/>
    <property type="match status" value="1"/>
</dbReference>
<dbReference type="InterPro" id="IPR048913">
    <property type="entry name" value="BetaGal_gal-bd"/>
</dbReference>
<keyword evidence="8 11" id="KW-0378">Hydrolase</keyword>
<accession>A0A9D5HSQ9</accession>
<dbReference type="InterPro" id="IPR001944">
    <property type="entry name" value="Glycoside_Hdrlase_35"/>
</dbReference>
<protein>
    <recommendedName>
        <fullName evidence="4 11">Beta-galactosidase</fullName>
        <ecNumber evidence="4 11">3.2.1.23</ecNumber>
    </recommendedName>
</protein>
<dbReference type="GO" id="GO:0030246">
    <property type="term" value="F:carbohydrate binding"/>
    <property type="evidence" value="ECO:0007669"/>
    <property type="project" value="InterPro"/>
</dbReference>
<dbReference type="Pfam" id="PF02140">
    <property type="entry name" value="SUEL_Lectin"/>
    <property type="match status" value="1"/>
</dbReference>
<dbReference type="Pfam" id="PF17834">
    <property type="entry name" value="GHD"/>
    <property type="match status" value="2"/>
</dbReference>
<dbReference type="Gene3D" id="3.20.20.80">
    <property type="entry name" value="Glycosidases"/>
    <property type="match status" value="2"/>
</dbReference>
<comment type="catalytic activity">
    <reaction evidence="1 11">
        <text>Hydrolysis of terminal non-reducing beta-D-galactose residues in beta-D-galactosides.</text>
        <dbReference type="EC" id="3.2.1.23"/>
    </reaction>
</comment>
<keyword evidence="10 11" id="KW-0326">Glycosidase</keyword>
<evidence type="ECO:0000256" key="9">
    <source>
        <dbReference type="ARBA" id="ARBA00023180"/>
    </source>
</evidence>
<proteinExistence type="inferred from homology"/>
<evidence type="ECO:0000256" key="11">
    <source>
        <dbReference type="RuleBase" id="RU000675"/>
    </source>
</evidence>
<dbReference type="FunFam" id="3.20.20.80:FF:000006">
    <property type="entry name" value="Beta-galactosidase"/>
    <property type="match status" value="1"/>
</dbReference>
<dbReference type="CDD" id="cd22842">
    <property type="entry name" value="Gal_Rha_Lectin_BGal"/>
    <property type="match status" value="2"/>
</dbReference>
<dbReference type="Gene3D" id="2.60.120.740">
    <property type="match status" value="1"/>
</dbReference>
<evidence type="ECO:0000256" key="12">
    <source>
        <dbReference type="RuleBase" id="RU003679"/>
    </source>
</evidence>
<comment type="subcellular location">
    <subcellularLocation>
        <location evidence="2">Secreted</location>
        <location evidence="2">Extracellular space</location>
        <location evidence="2">Apoplast</location>
    </subcellularLocation>
</comment>
<keyword evidence="6" id="KW-0964">Secreted</keyword>
<comment type="similarity">
    <text evidence="3 12">Belongs to the glycosyl hydrolase 35 family.</text>
</comment>
<evidence type="ECO:0000256" key="8">
    <source>
        <dbReference type="ARBA" id="ARBA00022801"/>
    </source>
</evidence>
<dbReference type="SUPFAM" id="SSF51445">
    <property type="entry name" value="(Trans)glycosidases"/>
    <property type="match status" value="2"/>
</dbReference>
<dbReference type="GO" id="GO:0004565">
    <property type="term" value="F:beta-galactosidase activity"/>
    <property type="evidence" value="ECO:0007669"/>
    <property type="project" value="UniProtKB-EC"/>
</dbReference>
<dbReference type="InterPro" id="IPR019801">
    <property type="entry name" value="Glyco_hydro_35_CS"/>
</dbReference>
<feature type="signal peptide" evidence="13">
    <location>
        <begin position="1"/>
        <end position="24"/>
    </location>
</feature>
<dbReference type="PROSITE" id="PS01182">
    <property type="entry name" value="GLYCOSYL_HYDROL_F35"/>
    <property type="match status" value="2"/>
</dbReference>
<evidence type="ECO:0000256" key="13">
    <source>
        <dbReference type="SAM" id="SignalP"/>
    </source>
</evidence>
<dbReference type="PANTHER" id="PTHR23421">
    <property type="entry name" value="BETA-GALACTOSIDASE RELATED"/>
    <property type="match status" value="1"/>
</dbReference>
<evidence type="ECO:0000259" key="14">
    <source>
        <dbReference type="PROSITE" id="PS50228"/>
    </source>
</evidence>
<dbReference type="PROSITE" id="PS50228">
    <property type="entry name" value="SUEL_LECTIN"/>
    <property type="match status" value="2"/>
</dbReference>
<dbReference type="SUPFAM" id="SSF49785">
    <property type="entry name" value="Galactose-binding domain-like"/>
    <property type="match status" value="4"/>
</dbReference>
<feature type="domain" description="SUEL-type lectin" evidence="14">
    <location>
        <begin position="1451"/>
        <end position="1537"/>
    </location>
</feature>
<dbReference type="FunFam" id="2.60.120.260:FF:000142">
    <property type="entry name" value="Beta-galactosidase"/>
    <property type="match status" value="2"/>
</dbReference>
<dbReference type="GO" id="GO:0048046">
    <property type="term" value="C:apoplast"/>
    <property type="evidence" value="ECO:0007669"/>
    <property type="project" value="UniProtKB-SubCell"/>
</dbReference>
<sequence>MSSFGVPSLASLVLILSFFVLVSSTEVTHDGRAIIIDGEKKLLFSGSIHYPRSTPEMWPDLIRKAKLGGLDAIETYVFWNAHEPRRREYNFEGNLDLIRFIKEIKNAGLYSVLRIGPYACAEWNYGGFPVWLRNIPGLKFRTDNKQFENEMQNFTTLIVDMLKEEELLAPQGGPIILAQIENEYGNIMAPFGEAGKRYVQWCAKMAEAQNIGVPWLMCQQADAPQPMINTCNGFYCDNFEPNNPKSPKIWTENWTGWFQKWGEAKPHRPAEDIAFSVARFFQTGGTMQNYYMYHGGTNFGRYSGGPYISTTYDYDAPLDEYGNLRQPKWGHLKELHSSIKMMDIALLQGNANDTDLGNGVTATKYSVAGNVSGCFLSNTNTTTDFSVVFEGTEYFLPAWSVSVAPDCKTEVYNTAKVNTETHIMIKNPDTCKEKPKTLSWSWLPENHGDTLKGVGSFTANKLLEQTTTTIDESDYLWYMTSVDVKENESVVLRVNTTGHILHAFVNGELVGSQYSLLGEWEFVFEKKVSLNAGINYISLLSATVGLSNYGSFFEYDSYGIVGGPVELIGSGNNSIDLTKTKWAYKVGLNGMEKELFAEENCKNESLQWRTDYIPTLKPFTWYKATFDAPIGDEPVVVDLLGMVKGEAWVNGQSIGRFWPNYTADPDVCKPCDYRGQYSDSKCRTDCGEPSQRWYHVPRSFLKPGLPNTLVLFEEFGGNPLQINFQTVTVGNTCAKVEEGKTLLLTCQAGRSISDITFAAYGDIQGECGSFKTGKCESGDPGEVLSLIKQECVGKPWCSIEVTYKKLGYNFEGDLDFIKFIKIAQSAGLYVILRIGPYVCAEWKFGGIPVWLHQLPGVEFRTENQIFKDEMQNFTTLIVNKVKEEKLLAPQGGPIIITQIENEYGNAMKGYGAAGQTYIQWCAELAQSLDVGVPWIMCQQPNPPSPMINTCNGFYCEKFQPSSPNSPKMWTENWTGWFKAWGEAEPHRPVEDVAFAVARFFESGGTYQNYYMYHGGTNFGRTAGGPFLTTSYDYDAPIDEYGNVRQPKWGHLKQLHAAIKAMEKALTHGEANTTDFGNSVGATKYIINDTDAGCFLVNANQSTDATVNFEGTEYYVPARSVSILPDCKTVVFNTAKVSTQTNLMVNKPTGVPLSWEWKAETIKSNLKGKGSFETKQLLEQINTTGDTSDYLWYMTSVNITEEEASFTKTMTLRVKTAGHVLHAFYNGHLIGSQYATEGNYRFLFEKTVKLKSGKNFISLLSATVGLANYRPHFDSWPAGIAQGPVQLVAADGTTIDLTRNTWSYKIGMHGERKKLYSPHHHTKWYSADLAIDRPLTWYKTTFEVPEGEDALVLDLQGMGKGEAWVNGHSIGRYWPSFMAAKNECQPCDYRIKYDDSNCRTGCDQPSQRWYHVPRSYTNAGANNTLVLFEEVGGDPSNVSLQTVVVGAVCGDIGEGSTLVLSCPGQGKFTEIQFASFGDQSGECGSFQKGSCEAPDTSAVIQKECIGRSNCTVDVTEEALGKSGCSSNVTTRLAVQAVC</sequence>
<name>A0A9D5HSQ9_9LILI</name>
<keyword evidence="7 13" id="KW-0732">Signal</keyword>
<dbReference type="OrthoDB" id="724889at2759"/>
<organism evidence="15 16">
    <name type="scientific">Dioscorea zingiberensis</name>
    <dbReference type="NCBI Taxonomy" id="325984"/>
    <lineage>
        <taxon>Eukaryota</taxon>
        <taxon>Viridiplantae</taxon>
        <taxon>Streptophyta</taxon>
        <taxon>Embryophyta</taxon>
        <taxon>Tracheophyta</taxon>
        <taxon>Spermatophyta</taxon>
        <taxon>Magnoliopsida</taxon>
        <taxon>Liliopsida</taxon>
        <taxon>Dioscoreales</taxon>
        <taxon>Dioscoreaceae</taxon>
        <taxon>Dioscorea</taxon>
    </lineage>
</organism>
<keyword evidence="16" id="KW-1185">Reference proteome</keyword>
<evidence type="ECO:0000313" key="15">
    <source>
        <dbReference type="EMBL" id="KAJ0987483.1"/>
    </source>
</evidence>
<dbReference type="PRINTS" id="PR00742">
    <property type="entry name" value="GLHYDRLASE35"/>
</dbReference>
<evidence type="ECO:0000256" key="6">
    <source>
        <dbReference type="ARBA" id="ARBA00022525"/>
    </source>
</evidence>
<keyword evidence="9" id="KW-0325">Glycoprotein</keyword>
<dbReference type="Pfam" id="PF21467">
    <property type="entry name" value="BetaGal_gal-bd"/>
    <property type="match status" value="4"/>
</dbReference>
<evidence type="ECO:0000313" key="16">
    <source>
        <dbReference type="Proteomes" id="UP001085076"/>
    </source>
</evidence>
<keyword evidence="5" id="KW-0052">Apoplast</keyword>
<dbReference type="InterPro" id="IPR041392">
    <property type="entry name" value="GHD"/>
</dbReference>
<reference evidence="15" key="2">
    <citation type="journal article" date="2022" name="Hortic Res">
        <title>The genome of Dioscorea zingiberensis sheds light on the biosynthesis, origin and evolution of the medicinally important diosgenin saponins.</title>
        <authorList>
            <person name="Li Y."/>
            <person name="Tan C."/>
            <person name="Li Z."/>
            <person name="Guo J."/>
            <person name="Li S."/>
            <person name="Chen X."/>
            <person name="Wang C."/>
            <person name="Dai X."/>
            <person name="Yang H."/>
            <person name="Song W."/>
            <person name="Hou L."/>
            <person name="Xu J."/>
            <person name="Tong Z."/>
            <person name="Xu A."/>
            <person name="Yuan X."/>
            <person name="Wang W."/>
            <person name="Yang Q."/>
            <person name="Chen L."/>
            <person name="Sun Z."/>
            <person name="Wang K."/>
            <person name="Pan B."/>
            <person name="Chen J."/>
            <person name="Bao Y."/>
            <person name="Liu F."/>
            <person name="Qi X."/>
            <person name="Gang D.R."/>
            <person name="Wen J."/>
            <person name="Li J."/>
        </authorList>
    </citation>
    <scope>NUCLEOTIDE SEQUENCE</scope>
    <source>
        <strain evidence="15">Dzin_1.0</strain>
    </source>
</reference>
<dbReference type="EMBL" id="JAGGNH010000001">
    <property type="protein sequence ID" value="KAJ0987483.1"/>
    <property type="molecule type" value="Genomic_DNA"/>
</dbReference>
<evidence type="ECO:0000256" key="1">
    <source>
        <dbReference type="ARBA" id="ARBA00001412"/>
    </source>
</evidence>
<dbReference type="Gene3D" id="2.60.120.260">
    <property type="entry name" value="Galactose-binding domain-like"/>
    <property type="match status" value="4"/>
</dbReference>
<comment type="caution">
    <text evidence="15">The sequence shown here is derived from an EMBL/GenBank/DDBJ whole genome shotgun (WGS) entry which is preliminary data.</text>
</comment>
<reference evidence="15" key="1">
    <citation type="submission" date="2021-03" db="EMBL/GenBank/DDBJ databases">
        <authorList>
            <person name="Li Z."/>
            <person name="Yang C."/>
        </authorList>
    </citation>
    <scope>NUCLEOTIDE SEQUENCE</scope>
    <source>
        <strain evidence="15">Dzin_1.0</strain>
        <tissue evidence="15">Leaf</tissue>
    </source>
</reference>
<evidence type="ECO:0000256" key="5">
    <source>
        <dbReference type="ARBA" id="ARBA00022523"/>
    </source>
</evidence>
<evidence type="ECO:0000256" key="3">
    <source>
        <dbReference type="ARBA" id="ARBA00009809"/>
    </source>
</evidence>
<evidence type="ECO:0000256" key="10">
    <source>
        <dbReference type="ARBA" id="ARBA00023295"/>
    </source>
</evidence>
<dbReference type="InterPro" id="IPR043159">
    <property type="entry name" value="Lectin_gal-bd_sf"/>
</dbReference>
<evidence type="ECO:0000256" key="2">
    <source>
        <dbReference type="ARBA" id="ARBA00004271"/>
    </source>
</evidence>
<dbReference type="InterPro" id="IPR008979">
    <property type="entry name" value="Galactose-bd-like_sf"/>
</dbReference>
<feature type="domain" description="SUEL-type lectin" evidence="14">
    <location>
        <begin position="736"/>
        <end position="813"/>
    </location>
</feature>